<dbReference type="EC" id="2.7.11.1" evidence="2"/>
<dbReference type="GO" id="GO:0000422">
    <property type="term" value="P:autophagy of mitochondrion"/>
    <property type="evidence" value="ECO:0007669"/>
    <property type="project" value="TreeGrafter"/>
</dbReference>
<feature type="region of interest" description="Disordered" evidence="15">
    <location>
        <begin position="664"/>
        <end position="735"/>
    </location>
</feature>
<dbReference type="AlphaFoldDB" id="A0A074ZV07"/>
<feature type="non-terminal residue" evidence="17">
    <location>
        <position position="1144"/>
    </location>
</feature>
<dbReference type="InterPro" id="IPR007330">
    <property type="entry name" value="MIT_dom"/>
</dbReference>
<feature type="region of interest" description="Disordered" evidence="15">
    <location>
        <begin position="882"/>
        <end position="903"/>
    </location>
</feature>
<dbReference type="PANTHER" id="PTHR24348:SF65">
    <property type="entry name" value="SERINE_THREONINE-PROTEIN KINASE ULK3"/>
    <property type="match status" value="1"/>
</dbReference>
<feature type="compositionally biased region" description="Polar residues" evidence="15">
    <location>
        <begin position="714"/>
        <end position="726"/>
    </location>
</feature>
<evidence type="ECO:0000256" key="1">
    <source>
        <dbReference type="ARBA" id="ARBA00004496"/>
    </source>
</evidence>
<dbReference type="STRING" id="6198.A0A074ZV07"/>
<dbReference type="GO" id="GO:0005524">
    <property type="term" value="F:ATP binding"/>
    <property type="evidence" value="ECO:0007669"/>
    <property type="project" value="UniProtKB-KW"/>
</dbReference>
<dbReference type="OrthoDB" id="346907at2759"/>
<feature type="compositionally biased region" description="Low complexity" evidence="15">
    <location>
        <begin position="680"/>
        <end position="690"/>
    </location>
</feature>
<dbReference type="GO" id="GO:0034045">
    <property type="term" value="C:phagophore assembly site membrane"/>
    <property type="evidence" value="ECO:0007669"/>
    <property type="project" value="TreeGrafter"/>
</dbReference>
<comment type="catalytic activity">
    <reaction evidence="13">
        <text>L-threonyl-[protein] + ATP = O-phospho-L-threonyl-[protein] + ADP + H(+)</text>
        <dbReference type="Rhea" id="RHEA:46608"/>
        <dbReference type="Rhea" id="RHEA-COMP:11060"/>
        <dbReference type="Rhea" id="RHEA-COMP:11605"/>
        <dbReference type="ChEBI" id="CHEBI:15378"/>
        <dbReference type="ChEBI" id="CHEBI:30013"/>
        <dbReference type="ChEBI" id="CHEBI:30616"/>
        <dbReference type="ChEBI" id="CHEBI:61977"/>
        <dbReference type="ChEBI" id="CHEBI:456216"/>
        <dbReference type="EC" id="2.7.11.1"/>
    </reaction>
</comment>
<comment type="catalytic activity">
    <reaction evidence="14">
        <text>L-seryl-[protein] + ATP = O-phospho-L-seryl-[protein] + ADP + H(+)</text>
        <dbReference type="Rhea" id="RHEA:17989"/>
        <dbReference type="Rhea" id="RHEA-COMP:9863"/>
        <dbReference type="Rhea" id="RHEA-COMP:11604"/>
        <dbReference type="ChEBI" id="CHEBI:15378"/>
        <dbReference type="ChEBI" id="CHEBI:29999"/>
        <dbReference type="ChEBI" id="CHEBI:30616"/>
        <dbReference type="ChEBI" id="CHEBI:83421"/>
        <dbReference type="ChEBI" id="CHEBI:456216"/>
        <dbReference type="EC" id="2.7.11.1"/>
    </reaction>
</comment>
<dbReference type="InterPro" id="IPR000719">
    <property type="entry name" value="Prot_kinase_dom"/>
</dbReference>
<dbReference type="Pfam" id="PF04212">
    <property type="entry name" value="MIT"/>
    <property type="match status" value="1"/>
</dbReference>
<dbReference type="SMART" id="SM00745">
    <property type="entry name" value="MIT"/>
    <property type="match status" value="1"/>
</dbReference>
<keyword evidence="9" id="KW-0418">Kinase</keyword>
<dbReference type="InterPro" id="IPR008271">
    <property type="entry name" value="Ser/Thr_kinase_AS"/>
</dbReference>
<evidence type="ECO:0000256" key="10">
    <source>
        <dbReference type="ARBA" id="ARBA00022840"/>
    </source>
</evidence>
<evidence type="ECO:0000259" key="16">
    <source>
        <dbReference type="PROSITE" id="PS50011"/>
    </source>
</evidence>
<gene>
    <name evidence="17" type="ORF">T265_13065</name>
</gene>
<feature type="region of interest" description="Disordered" evidence="15">
    <location>
        <begin position="916"/>
        <end position="947"/>
    </location>
</feature>
<feature type="compositionally biased region" description="Low complexity" evidence="15">
    <location>
        <begin position="629"/>
        <end position="643"/>
    </location>
</feature>
<dbReference type="GO" id="GO:0004674">
    <property type="term" value="F:protein serine/threonine kinase activity"/>
    <property type="evidence" value="ECO:0007669"/>
    <property type="project" value="UniProtKB-KW"/>
</dbReference>
<feature type="region of interest" description="Disordered" evidence="15">
    <location>
        <begin position="1072"/>
        <end position="1097"/>
    </location>
</feature>
<dbReference type="Gene3D" id="3.30.200.20">
    <property type="entry name" value="Phosphorylase Kinase, domain 1"/>
    <property type="match status" value="1"/>
</dbReference>
<keyword evidence="11" id="KW-0072">Autophagy</keyword>
<dbReference type="EMBL" id="KL596652">
    <property type="protein sequence ID" value="KER30986.1"/>
    <property type="molecule type" value="Genomic_DNA"/>
</dbReference>
<feature type="compositionally biased region" description="Polar residues" evidence="15">
    <location>
        <begin position="578"/>
        <end position="588"/>
    </location>
</feature>
<dbReference type="GO" id="GO:0042594">
    <property type="term" value="P:response to starvation"/>
    <property type="evidence" value="ECO:0007669"/>
    <property type="project" value="TreeGrafter"/>
</dbReference>
<evidence type="ECO:0000256" key="6">
    <source>
        <dbReference type="ARBA" id="ARBA00022679"/>
    </source>
</evidence>
<dbReference type="GO" id="GO:0005829">
    <property type="term" value="C:cytosol"/>
    <property type="evidence" value="ECO:0007669"/>
    <property type="project" value="TreeGrafter"/>
</dbReference>
<evidence type="ECO:0000256" key="15">
    <source>
        <dbReference type="SAM" id="MobiDB-lite"/>
    </source>
</evidence>
<protein>
    <recommendedName>
        <fullName evidence="3">Serine/threonine-protein kinase ULK3</fullName>
        <ecNumber evidence="2">2.7.11.1</ecNumber>
    </recommendedName>
    <alternativeName>
        <fullName evidence="12">Unc-51-like kinase 3</fullName>
    </alternativeName>
</protein>
<reference evidence="17 18" key="1">
    <citation type="submission" date="2013-11" db="EMBL/GenBank/DDBJ databases">
        <title>Opisthorchis viverrini - life in the bile duct.</title>
        <authorList>
            <person name="Young N.D."/>
            <person name="Nagarajan N."/>
            <person name="Lin S.J."/>
            <person name="Korhonen P.K."/>
            <person name="Jex A.R."/>
            <person name="Hall R.S."/>
            <person name="Safavi-Hemami H."/>
            <person name="Kaewkong W."/>
            <person name="Bertrand D."/>
            <person name="Gao S."/>
            <person name="Seet Q."/>
            <person name="Wongkham S."/>
            <person name="Teh B.T."/>
            <person name="Wongkham C."/>
            <person name="Intapan P.M."/>
            <person name="Maleewong W."/>
            <person name="Yang X."/>
            <person name="Hu M."/>
            <person name="Wang Z."/>
            <person name="Hofmann A."/>
            <person name="Sternberg P.W."/>
            <person name="Tan P."/>
            <person name="Wang J."/>
            <person name="Gasser R.B."/>
        </authorList>
    </citation>
    <scope>NUCLEOTIDE SEQUENCE [LARGE SCALE GENOMIC DNA]</scope>
</reference>
<comment type="subcellular location">
    <subcellularLocation>
        <location evidence="1">Cytoplasm</location>
    </subcellularLocation>
</comment>
<evidence type="ECO:0000256" key="5">
    <source>
        <dbReference type="ARBA" id="ARBA00022527"/>
    </source>
</evidence>
<feature type="non-terminal residue" evidence="17">
    <location>
        <position position="1"/>
    </location>
</feature>
<dbReference type="GO" id="GO:0010506">
    <property type="term" value="P:regulation of autophagy"/>
    <property type="evidence" value="ECO:0007669"/>
    <property type="project" value="InterPro"/>
</dbReference>
<dbReference type="Proteomes" id="UP000054324">
    <property type="component" value="Unassembled WGS sequence"/>
</dbReference>
<dbReference type="GeneID" id="20327233"/>
<dbReference type="RefSeq" id="XP_009165281.1">
    <property type="nucleotide sequence ID" value="XM_009167017.1"/>
</dbReference>
<evidence type="ECO:0000256" key="14">
    <source>
        <dbReference type="ARBA" id="ARBA00048679"/>
    </source>
</evidence>
<dbReference type="GO" id="GO:0034727">
    <property type="term" value="P:piecemeal microautophagy of the nucleus"/>
    <property type="evidence" value="ECO:0007669"/>
    <property type="project" value="TreeGrafter"/>
</dbReference>
<dbReference type="GO" id="GO:0000045">
    <property type="term" value="P:autophagosome assembly"/>
    <property type="evidence" value="ECO:0007669"/>
    <property type="project" value="TreeGrafter"/>
</dbReference>
<evidence type="ECO:0000256" key="3">
    <source>
        <dbReference type="ARBA" id="ARBA00021644"/>
    </source>
</evidence>
<dbReference type="SUPFAM" id="SSF116846">
    <property type="entry name" value="MIT domain"/>
    <property type="match status" value="1"/>
</dbReference>
<proteinExistence type="predicted"/>
<dbReference type="PANTHER" id="PTHR24348">
    <property type="entry name" value="SERINE/THREONINE-PROTEIN KINASE UNC-51-RELATED"/>
    <property type="match status" value="1"/>
</dbReference>
<keyword evidence="6" id="KW-0808">Transferase</keyword>
<evidence type="ECO:0000256" key="2">
    <source>
        <dbReference type="ARBA" id="ARBA00012513"/>
    </source>
</evidence>
<dbReference type="InterPro" id="IPR036181">
    <property type="entry name" value="MIT_dom_sf"/>
</dbReference>
<feature type="compositionally biased region" description="Polar residues" evidence="15">
    <location>
        <begin position="1072"/>
        <end position="1082"/>
    </location>
</feature>
<dbReference type="Gene3D" id="1.10.510.10">
    <property type="entry name" value="Transferase(Phosphotransferase) domain 1"/>
    <property type="match status" value="1"/>
</dbReference>
<dbReference type="Gene3D" id="1.20.58.80">
    <property type="entry name" value="Phosphotransferase system, lactose/cellobiose-type IIA subunit"/>
    <property type="match status" value="1"/>
</dbReference>
<dbReference type="Pfam" id="PF00069">
    <property type="entry name" value="Pkinase"/>
    <property type="match status" value="1"/>
</dbReference>
<keyword evidence="7" id="KW-0677">Repeat</keyword>
<dbReference type="GO" id="GO:0005776">
    <property type="term" value="C:autophagosome"/>
    <property type="evidence" value="ECO:0007669"/>
    <property type="project" value="TreeGrafter"/>
</dbReference>
<dbReference type="PROSITE" id="PS50011">
    <property type="entry name" value="PROTEIN_KINASE_DOM"/>
    <property type="match status" value="1"/>
</dbReference>
<feature type="domain" description="Protein kinase" evidence="16">
    <location>
        <begin position="209"/>
        <end position="475"/>
    </location>
</feature>
<feature type="compositionally biased region" description="Polar residues" evidence="15">
    <location>
        <begin position="664"/>
        <end position="679"/>
    </location>
</feature>
<keyword evidence="5" id="KW-0723">Serine/threonine-protein kinase</keyword>
<evidence type="ECO:0000256" key="4">
    <source>
        <dbReference type="ARBA" id="ARBA00022490"/>
    </source>
</evidence>
<dbReference type="CTD" id="20327233"/>
<dbReference type="FunFam" id="3.30.200.20:FF:000042">
    <property type="entry name" value="Aurora kinase A"/>
    <property type="match status" value="1"/>
</dbReference>
<sequence length="1144" mass="126632">RSEIRQNGRREKTFEALLTSGTSVRGTTQGHFFTRDPAANFPWPQPQLYPTPCEQVSLLEDAENAGNLRKLFRMIRSAEASCQRNYQGPEWLPDIQQSTTFEPLGRVIQTAIQLAPSSVRNFGLQQKEVSECITLLKRYRAPGVDLLPTLFKDSGVCLSQCLCGRFGSIWEKKTVPDNVFGLLVFGFDVSTTDWHAEVGELGMLKLPNFSVLRRLGRGSYGEVYLIRKQVTDSHKDACSQGSDQLIAVKCIPRQKLSKRGEDNLVSEISILQKLSHPHIVRMLDFSWDDRSVFLFMEYCAGGDLSDFLHAKNRLPEPLVRRFLRQMALALQYLKEKNIIHMDLKPQNILLTSSTNPVLKVTDFGFAKRTKDTIQLNELRGTLLYMAPEVYCEGIYHPSCDLWSIGIILFECLFGNPPYASEDSKQLKAKLLTAKPIVIPSDPRISANCAALLRGLLKRNPEERMNHTEFFEHPFVDIKHAPSAESLDKALSHLEKARMLEKKNDLEAAYEYYTHGLAHLVSAVEYETSTSQRELLKQLASQYFTQAEAVKTRLKVEGSRTGNSVPPRPPPPWKRGQNRHSCQTETSVHPKNVPTVAGTEKRINTSASLARAQMVPPATPPTPQISSQMGSELDSESTPSSPSSGLLTYLKSLFIASHGCGSEQSAGLTAETQTPGKQQASTHPSSSEVSSQPPPFTQCPKTDPVGQPIIASREVAQTSEQGPSHTRGSTSSGKKLTLSTKEVHMKNRAPKQRFPVPSATLDPLNYPLDKASHLDEGRQACSLPSFCPPATTGSPSASASCSGTTSSVCHEEAGGLVCKPIRATNKSRPRRNLWVRAFHLLSNRLKFKLKPWRVVDYPAQSNSDQPVGFSSSSSTLRLSSGMAAPYDSASDAPNAQLERSKSRWSGRVAHSETLVCPTITKSPPPTRDMSSVDPEEKPLRSQEGSSLRRMQRVRALSMDINSSPCTHPDDVDSNVASAPTYAQQMALLADTARLFELKAMCADSDTNCLQLIEWLEEFYSLLRTGRLHQALKHSEDNFAEYLQIAKADTNDARRSSFLKELKLVLDLMESGKQQQTAVSNESPHSTERHSVSPVPEEVGVEVTPEAGKSIVDKYLRTILCSGPSVILSQPPRIHKGTLNYSVSQL</sequence>
<dbReference type="GO" id="GO:0061709">
    <property type="term" value="P:reticulophagy"/>
    <property type="evidence" value="ECO:0007669"/>
    <property type="project" value="TreeGrafter"/>
</dbReference>
<keyword evidence="8" id="KW-0547">Nucleotide-binding</keyword>
<evidence type="ECO:0000256" key="8">
    <source>
        <dbReference type="ARBA" id="ARBA00022741"/>
    </source>
</evidence>
<evidence type="ECO:0000256" key="11">
    <source>
        <dbReference type="ARBA" id="ARBA00023006"/>
    </source>
</evidence>
<dbReference type="SUPFAM" id="SSF56112">
    <property type="entry name" value="Protein kinase-like (PK-like)"/>
    <property type="match status" value="1"/>
</dbReference>
<dbReference type="InterPro" id="IPR011009">
    <property type="entry name" value="Kinase-like_dom_sf"/>
</dbReference>
<keyword evidence="10" id="KW-0067">ATP-binding</keyword>
<dbReference type="PROSITE" id="PS00108">
    <property type="entry name" value="PROTEIN_KINASE_ST"/>
    <property type="match status" value="1"/>
</dbReference>
<feature type="region of interest" description="Disordered" evidence="15">
    <location>
        <begin position="553"/>
        <end position="643"/>
    </location>
</feature>
<keyword evidence="4" id="KW-0963">Cytoplasm</keyword>
<name>A0A074ZV07_OPIVI</name>
<dbReference type="SMART" id="SM00220">
    <property type="entry name" value="S_TKc"/>
    <property type="match status" value="1"/>
</dbReference>
<evidence type="ECO:0000256" key="7">
    <source>
        <dbReference type="ARBA" id="ARBA00022737"/>
    </source>
</evidence>
<evidence type="ECO:0000256" key="13">
    <source>
        <dbReference type="ARBA" id="ARBA00047899"/>
    </source>
</evidence>
<dbReference type="KEGG" id="ovi:T265_13065"/>
<keyword evidence="18" id="KW-1185">Reference proteome</keyword>
<evidence type="ECO:0000256" key="9">
    <source>
        <dbReference type="ARBA" id="ARBA00022777"/>
    </source>
</evidence>
<evidence type="ECO:0000256" key="12">
    <source>
        <dbReference type="ARBA" id="ARBA00032242"/>
    </source>
</evidence>
<evidence type="ECO:0000313" key="18">
    <source>
        <dbReference type="Proteomes" id="UP000054324"/>
    </source>
</evidence>
<organism evidence="17 18">
    <name type="scientific">Opisthorchis viverrini</name>
    <name type="common">Southeast Asian liver fluke</name>
    <dbReference type="NCBI Taxonomy" id="6198"/>
    <lineage>
        <taxon>Eukaryota</taxon>
        <taxon>Metazoa</taxon>
        <taxon>Spiralia</taxon>
        <taxon>Lophotrochozoa</taxon>
        <taxon>Platyhelminthes</taxon>
        <taxon>Trematoda</taxon>
        <taxon>Digenea</taxon>
        <taxon>Opisthorchiida</taxon>
        <taxon>Opisthorchiata</taxon>
        <taxon>Opisthorchiidae</taxon>
        <taxon>Opisthorchis</taxon>
    </lineage>
</organism>
<dbReference type="InterPro" id="IPR045269">
    <property type="entry name" value="Atg1-like"/>
</dbReference>
<evidence type="ECO:0000313" key="17">
    <source>
        <dbReference type="EMBL" id="KER30986.1"/>
    </source>
</evidence>
<accession>A0A074ZV07</accession>